<dbReference type="KEGG" id="ftj:FTUN_8111"/>
<dbReference type="Proteomes" id="UP000503447">
    <property type="component" value="Chromosome"/>
</dbReference>
<dbReference type="EMBL" id="CP053452">
    <property type="protein sequence ID" value="QJX00481.1"/>
    <property type="molecule type" value="Genomic_DNA"/>
</dbReference>
<name>A0A6M5Z4S3_9BACT</name>
<evidence type="ECO:0000313" key="6">
    <source>
        <dbReference type="EMBL" id="QJX00481.1"/>
    </source>
</evidence>
<keyword evidence="4" id="KW-0456">Lyase</keyword>
<dbReference type="SUPFAM" id="SSF51735">
    <property type="entry name" value="NAD(P)-binding Rossmann-fold domains"/>
    <property type="match status" value="1"/>
</dbReference>
<dbReference type="PANTHER" id="PTHR43715:SF1">
    <property type="entry name" value="GDP-MANNOSE 4,6 DEHYDRATASE"/>
    <property type="match status" value="1"/>
</dbReference>
<evidence type="ECO:0000256" key="1">
    <source>
        <dbReference type="ARBA" id="ARBA00001937"/>
    </source>
</evidence>
<dbReference type="Gene3D" id="3.90.25.10">
    <property type="entry name" value="UDP-galactose 4-epimerase, domain 1"/>
    <property type="match status" value="1"/>
</dbReference>
<evidence type="ECO:0000256" key="2">
    <source>
        <dbReference type="ARBA" id="ARBA00009263"/>
    </source>
</evidence>
<dbReference type="EC" id="4.2.1.47" evidence="3"/>
<keyword evidence="7" id="KW-1185">Reference proteome</keyword>
<evidence type="ECO:0000313" key="7">
    <source>
        <dbReference type="Proteomes" id="UP000503447"/>
    </source>
</evidence>
<dbReference type="PANTHER" id="PTHR43715">
    <property type="entry name" value="GDP-MANNOSE 4,6-DEHYDRATASE"/>
    <property type="match status" value="1"/>
</dbReference>
<evidence type="ECO:0000256" key="3">
    <source>
        <dbReference type="ARBA" id="ARBA00011989"/>
    </source>
</evidence>
<dbReference type="GO" id="GO:0008446">
    <property type="term" value="F:GDP-mannose 4,6-dehydratase activity"/>
    <property type="evidence" value="ECO:0007669"/>
    <property type="project" value="UniProtKB-EC"/>
</dbReference>
<sequence length="329" mass="35569">MSSRRAIVIGAGGQDGRLLTRLLLGRGYGVLAVSRSSVKAFGLAGSPNECNVSRPESVRHTVERLQPDEVYYLAAHHASAEQAPRGVSEDYAAGWEVNVAGVLHVLEAVRRHSPAARFFFASSSLVFGQSPTHAPQDESTPAAPDEPYGLWKLLATHACRDYRKRYGTYASVGILYNHESVYRRPEFLSAKLVRAAVAAAKGVTDPVTVGDLDAAVDWGYAPDFVEAFTRILSLDCAGDFVVATGQAHTVREFASAAFGSLGLDWRVHVVEDPRILIRRPGKGRVGNPAKLRRLTGWEPTLSFNDMVAALVGGAVQSERHAVLPRIDNA</sequence>
<comment type="cofactor">
    <cofactor evidence="1">
        <name>NADP(+)</name>
        <dbReference type="ChEBI" id="CHEBI:58349"/>
    </cofactor>
</comment>
<evidence type="ECO:0000256" key="4">
    <source>
        <dbReference type="ARBA" id="ARBA00023239"/>
    </source>
</evidence>
<protein>
    <recommendedName>
        <fullName evidence="3">GDP-mannose 4,6-dehydratase</fullName>
        <ecNumber evidence="3">4.2.1.47</ecNumber>
    </recommendedName>
</protein>
<reference evidence="7" key="1">
    <citation type="submission" date="2020-05" db="EMBL/GenBank/DDBJ databases">
        <title>Frigoriglobus tundricola gen. nov., sp. nov., a psychrotolerant cellulolytic planctomycete of the family Gemmataceae with two divergent copies of 16S rRNA gene.</title>
        <authorList>
            <person name="Kulichevskaya I.S."/>
            <person name="Ivanova A.A."/>
            <person name="Naumoff D.G."/>
            <person name="Beletsky A.V."/>
            <person name="Rijpstra W.I.C."/>
            <person name="Sinninghe Damste J.S."/>
            <person name="Mardanov A.V."/>
            <person name="Ravin N.V."/>
            <person name="Dedysh S.N."/>
        </authorList>
    </citation>
    <scope>NUCLEOTIDE SEQUENCE [LARGE SCALE GENOMIC DNA]</scope>
    <source>
        <strain evidence="7">PL17</strain>
    </source>
</reference>
<dbReference type="GO" id="GO:0042351">
    <property type="term" value="P:'de novo' GDP-L-fucose biosynthetic process"/>
    <property type="evidence" value="ECO:0007669"/>
    <property type="project" value="TreeGrafter"/>
</dbReference>
<organism evidence="6 7">
    <name type="scientific">Frigoriglobus tundricola</name>
    <dbReference type="NCBI Taxonomy" id="2774151"/>
    <lineage>
        <taxon>Bacteria</taxon>
        <taxon>Pseudomonadati</taxon>
        <taxon>Planctomycetota</taxon>
        <taxon>Planctomycetia</taxon>
        <taxon>Gemmatales</taxon>
        <taxon>Gemmataceae</taxon>
        <taxon>Frigoriglobus</taxon>
    </lineage>
</organism>
<comment type="similarity">
    <text evidence="2">Belongs to the NAD(P)-dependent epimerase/dehydratase family. GDP-mannose 4,6-dehydratase subfamily.</text>
</comment>
<proteinExistence type="inferred from homology"/>
<dbReference type="Gene3D" id="3.40.50.720">
    <property type="entry name" value="NAD(P)-binding Rossmann-like Domain"/>
    <property type="match status" value="1"/>
</dbReference>
<accession>A0A6M5Z4S3</accession>
<dbReference type="RefSeq" id="WP_171475218.1">
    <property type="nucleotide sequence ID" value="NZ_CP053452.2"/>
</dbReference>
<dbReference type="InterPro" id="IPR006368">
    <property type="entry name" value="GDP_Man_deHydtase"/>
</dbReference>
<dbReference type="InterPro" id="IPR036291">
    <property type="entry name" value="NAD(P)-bd_dom_sf"/>
</dbReference>
<dbReference type="AlphaFoldDB" id="A0A6M5Z4S3"/>
<feature type="domain" description="NAD(P)-binding" evidence="5">
    <location>
        <begin position="8"/>
        <end position="308"/>
    </location>
</feature>
<gene>
    <name evidence="6" type="ORF">FTUN_8111</name>
</gene>
<dbReference type="Pfam" id="PF16363">
    <property type="entry name" value="GDP_Man_Dehyd"/>
    <property type="match status" value="1"/>
</dbReference>
<dbReference type="InterPro" id="IPR016040">
    <property type="entry name" value="NAD(P)-bd_dom"/>
</dbReference>
<evidence type="ECO:0000259" key="5">
    <source>
        <dbReference type="Pfam" id="PF16363"/>
    </source>
</evidence>